<sequence length="70" mass="7533">MDLTTVGLDIMDDTNVCFLAYPSNSVTTSLFHGTDQRNIIAQGGEGRNLASPVESDKLSAEPMEQASRES</sequence>
<dbReference type="EMBL" id="JBBNAG010000011">
    <property type="protein sequence ID" value="KAK9094929.1"/>
    <property type="molecule type" value="Genomic_DNA"/>
</dbReference>
<protein>
    <submittedName>
        <fullName evidence="2">Uncharacterized protein</fullName>
    </submittedName>
</protein>
<accession>A0AAP0ETY1</accession>
<evidence type="ECO:0000256" key="1">
    <source>
        <dbReference type="SAM" id="MobiDB-lite"/>
    </source>
</evidence>
<keyword evidence="3" id="KW-1185">Reference proteome</keyword>
<proteinExistence type="predicted"/>
<evidence type="ECO:0000313" key="2">
    <source>
        <dbReference type="EMBL" id="KAK9094929.1"/>
    </source>
</evidence>
<reference evidence="2 3" key="1">
    <citation type="submission" date="2024-01" db="EMBL/GenBank/DDBJ databases">
        <title>Genome assemblies of Stephania.</title>
        <authorList>
            <person name="Yang L."/>
        </authorList>
    </citation>
    <scope>NUCLEOTIDE SEQUENCE [LARGE SCALE GENOMIC DNA]</scope>
    <source>
        <strain evidence="2">JXDWG</strain>
        <tissue evidence="2">Leaf</tissue>
    </source>
</reference>
<dbReference type="AlphaFoldDB" id="A0AAP0ETY1"/>
<dbReference type="Proteomes" id="UP001419268">
    <property type="component" value="Unassembled WGS sequence"/>
</dbReference>
<evidence type="ECO:0000313" key="3">
    <source>
        <dbReference type="Proteomes" id="UP001419268"/>
    </source>
</evidence>
<comment type="caution">
    <text evidence="2">The sequence shown here is derived from an EMBL/GenBank/DDBJ whole genome shotgun (WGS) entry which is preliminary data.</text>
</comment>
<gene>
    <name evidence="2" type="ORF">Scep_026398</name>
</gene>
<organism evidence="2 3">
    <name type="scientific">Stephania cephalantha</name>
    <dbReference type="NCBI Taxonomy" id="152367"/>
    <lineage>
        <taxon>Eukaryota</taxon>
        <taxon>Viridiplantae</taxon>
        <taxon>Streptophyta</taxon>
        <taxon>Embryophyta</taxon>
        <taxon>Tracheophyta</taxon>
        <taxon>Spermatophyta</taxon>
        <taxon>Magnoliopsida</taxon>
        <taxon>Ranunculales</taxon>
        <taxon>Menispermaceae</taxon>
        <taxon>Menispermoideae</taxon>
        <taxon>Cissampelideae</taxon>
        <taxon>Stephania</taxon>
    </lineage>
</organism>
<name>A0AAP0ETY1_9MAGN</name>
<feature type="region of interest" description="Disordered" evidence="1">
    <location>
        <begin position="42"/>
        <end position="70"/>
    </location>
</feature>